<dbReference type="AlphaFoldDB" id="A0A6G1CMI5"/>
<organism evidence="2 3">
    <name type="scientific">Oryza meyeriana var. granulata</name>
    <dbReference type="NCBI Taxonomy" id="110450"/>
    <lineage>
        <taxon>Eukaryota</taxon>
        <taxon>Viridiplantae</taxon>
        <taxon>Streptophyta</taxon>
        <taxon>Embryophyta</taxon>
        <taxon>Tracheophyta</taxon>
        <taxon>Spermatophyta</taxon>
        <taxon>Magnoliopsida</taxon>
        <taxon>Liliopsida</taxon>
        <taxon>Poales</taxon>
        <taxon>Poaceae</taxon>
        <taxon>BOP clade</taxon>
        <taxon>Oryzoideae</taxon>
        <taxon>Oryzeae</taxon>
        <taxon>Oryzinae</taxon>
        <taxon>Oryza</taxon>
        <taxon>Oryza meyeriana</taxon>
    </lineage>
</organism>
<dbReference type="Proteomes" id="UP000479710">
    <property type="component" value="Unassembled WGS sequence"/>
</dbReference>
<feature type="compositionally biased region" description="Basic residues" evidence="1">
    <location>
        <begin position="12"/>
        <end position="25"/>
    </location>
</feature>
<feature type="compositionally biased region" description="Basic and acidic residues" evidence="1">
    <location>
        <begin position="77"/>
        <end position="89"/>
    </location>
</feature>
<comment type="caution">
    <text evidence="2">The sequence shown here is derived from an EMBL/GenBank/DDBJ whole genome shotgun (WGS) entry which is preliminary data.</text>
</comment>
<feature type="region of interest" description="Disordered" evidence="1">
    <location>
        <begin position="1"/>
        <end position="30"/>
    </location>
</feature>
<name>A0A6G1CMI5_9ORYZ</name>
<keyword evidence="3" id="KW-1185">Reference proteome</keyword>
<feature type="compositionally biased region" description="Polar residues" evidence="1">
    <location>
        <begin position="1"/>
        <end position="10"/>
    </location>
</feature>
<sequence length="89" mass="9726">MGSGLQSWSNCGRRRWLERSRRRPRDHCGQIQQNPTCRVRIRCPELHGRGGIGADGGSARGVGASGGASSWEGVPGEVERGWEEADRPK</sequence>
<protein>
    <submittedName>
        <fullName evidence="2">Uncharacterized protein</fullName>
    </submittedName>
</protein>
<reference evidence="2 3" key="1">
    <citation type="submission" date="2019-11" db="EMBL/GenBank/DDBJ databases">
        <title>Whole genome sequence of Oryza granulata.</title>
        <authorList>
            <person name="Li W."/>
        </authorList>
    </citation>
    <scope>NUCLEOTIDE SEQUENCE [LARGE SCALE GENOMIC DNA]</scope>
    <source>
        <strain evidence="3">cv. Menghai</strain>
        <tissue evidence="2">Leaf</tissue>
    </source>
</reference>
<evidence type="ECO:0000256" key="1">
    <source>
        <dbReference type="SAM" id="MobiDB-lite"/>
    </source>
</evidence>
<gene>
    <name evidence="2" type="ORF">E2562_000242</name>
</gene>
<evidence type="ECO:0000313" key="2">
    <source>
        <dbReference type="EMBL" id="KAF0901359.1"/>
    </source>
</evidence>
<accession>A0A6G1CMI5</accession>
<evidence type="ECO:0000313" key="3">
    <source>
        <dbReference type="Proteomes" id="UP000479710"/>
    </source>
</evidence>
<dbReference type="EMBL" id="SPHZ02000008">
    <property type="protein sequence ID" value="KAF0901359.1"/>
    <property type="molecule type" value="Genomic_DNA"/>
</dbReference>
<feature type="region of interest" description="Disordered" evidence="1">
    <location>
        <begin position="50"/>
        <end position="89"/>
    </location>
</feature>
<feature type="compositionally biased region" description="Gly residues" evidence="1">
    <location>
        <begin position="50"/>
        <end position="66"/>
    </location>
</feature>
<proteinExistence type="predicted"/>